<gene>
    <name evidence="1" type="primary">CHO2_2</name>
    <name evidence="1" type="ORF">LTR16_006495</name>
</gene>
<keyword evidence="2" id="KW-1185">Reference proteome</keyword>
<sequence>MFEYGAPVKVRWTAPLNHSKKDWIGLYMVADNASRDATRVSSQGRWVATNEGVYNSVRADSGILVSDVRIPGAERRDGETKDYLSGTMQFAGDKLWWTQGVFEFRYHHDGKHNVMAISLPFEIRIGRFDEDDVELDANGAIRGAVEQALLPVVRNCFDRDPEIAPRTVDEAFGSLVERDGKFAKRVVFAVHQMFGIEFAPEVVQADGNVKNLAWRICNAKKVLAPYSMSPSQGNTTPTSSKF</sequence>
<protein>
    <submittedName>
        <fullName evidence="1">Phosphatidylethanolamine N-methyltransferase</fullName>
        <ecNumber evidence="1">2.1.1.17</ecNumber>
    </submittedName>
</protein>
<keyword evidence="1" id="KW-0489">Methyltransferase</keyword>
<dbReference type="EMBL" id="JAVRRA010001224">
    <property type="protein sequence ID" value="KAK5281096.1"/>
    <property type="molecule type" value="Genomic_DNA"/>
</dbReference>
<proteinExistence type="predicted"/>
<dbReference type="EC" id="2.1.1.17" evidence="1"/>
<dbReference type="Proteomes" id="UP001357485">
    <property type="component" value="Unassembled WGS sequence"/>
</dbReference>
<dbReference type="PANTHER" id="PTHR32138">
    <property type="entry name" value="PHOSPHATIDYLETHANOLAMINE N-METHYLTRANSFERASE"/>
    <property type="match status" value="1"/>
</dbReference>
<accession>A0ABR0M6F4</accession>
<evidence type="ECO:0000313" key="1">
    <source>
        <dbReference type="EMBL" id="KAK5281096.1"/>
    </source>
</evidence>
<dbReference type="PANTHER" id="PTHR32138:SF0">
    <property type="entry name" value="PHOSPHATIDYLETHANOLAMINE N-METHYLTRANSFERASE"/>
    <property type="match status" value="1"/>
</dbReference>
<keyword evidence="1" id="KW-0808">Transferase</keyword>
<dbReference type="GO" id="GO:0032259">
    <property type="term" value="P:methylation"/>
    <property type="evidence" value="ECO:0007669"/>
    <property type="project" value="UniProtKB-KW"/>
</dbReference>
<comment type="caution">
    <text evidence="1">The sequence shown here is derived from an EMBL/GenBank/DDBJ whole genome shotgun (WGS) entry which is preliminary data.</text>
</comment>
<dbReference type="GO" id="GO:0004608">
    <property type="term" value="F:phosphatidylethanolamine N-methyltransferase activity"/>
    <property type="evidence" value="ECO:0007669"/>
    <property type="project" value="UniProtKB-EC"/>
</dbReference>
<name>A0ABR0M6F4_9PEZI</name>
<evidence type="ECO:0000313" key="2">
    <source>
        <dbReference type="Proteomes" id="UP001357485"/>
    </source>
</evidence>
<organism evidence="1 2">
    <name type="scientific">Cryomyces antarcticus</name>
    <dbReference type="NCBI Taxonomy" id="329879"/>
    <lineage>
        <taxon>Eukaryota</taxon>
        <taxon>Fungi</taxon>
        <taxon>Dikarya</taxon>
        <taxon>Ascomycota</taxon>
        <taxon>Pezizomycotina</taxon>
        <taxon>Dothideomycetes</taxon>
        <taxon>Dothideomycetes incertae sedis</taxon>
        <taxon>Cryomyces</taxon>
    </lineage>
</organism>
<dbReference type="Gene3D" id="2.60.40.2840">
    <property type="match status" value="1"/>
</dbReference>
<reference evidence="1 2" key="1">
    <citation type="submission" date="2023-08" db="EMBL/GenBank/DDBJ databases">
        <title>Black Yeasts Isolated from many extreme environments.</title>
        <authorList>
            <person name="Coleine C."/>
            <person name="Stajich J.E."/>
            <person name="Selbmann L."/>
        </authorList>
    </citation>
    <scope>NUCLEOTIDE SEQUENCE [LARGE SCALE GENOMIC DNA]</scope>
    <source>
        <strain evidence="1 2">CCFEE 536</strain>
    </source>
</reference>